<dbReference type="EMBL" id="JAAAMU010000007">
    <property type="protein sequence ID" value="NBC70390.1"/>
    <property type="molecule type" value="Genomic_DNA"/>
</dbReference>
<comment type="similarity">
    <text evidence="2">Belongs to the EamA transporter family.</text>
</comment>
<keyword evidence="10" id="KW-1185">Reference proteome</keyword>
<feature type="transmembrane region" description="Helical" evidence="7">
    <location>
        <begin position="244"/>
        <end position="263"/>
    </location>
</feature>
<dbReference type="GO" id="GO:0005886">
    <property type="term" value="C:plasma membrane"/>
    <property type="evidence" value="ECO:0007669"/>
    <property type="project" value="UniProtKB-SubCell"/>
</dbReference>
<keyword evidence="3" id="KW-1003">Cell membrane</keyword>
<evidence type="ECO:0000256" key="7">
    <source>
        <dbReference type="SAM" id="Phobius"/>
    </source>
</evidence>
<dbReference type="PANTHER" id="PTHR32322">
    <property type="entry name" value="INNER MEMBRANE TRANSPORTER"/>
    <property type="match status" value="1"/>
</dbReference>
<dbReference type="RefSeq" id="WP_161699287.1">
    <property type="nucleotide sequence ID" value="NZ_JAAAMU010000007.1"/>
</dbReference>
<gene>
    <name evidence="9" type="ORF">GT003_15425</name>
</gene>
<keyword evidence="5 7" id="KW-1133">Transmembrane helix</keyword>
<feature type="transmembrane region" description="Helical" evidence="7">
    <location>
        <begin position="180"/>
        <end position="197"/>
    </location>
</feature>
<comment type="caution">
    <text evidence="9">The sequence shown here is derived from an EMBL/GenBank/DDBJ whole genome shotgun (WGS) entry which is preliminary data.</text>
</comment>
<evidence type="ECO:0000256" key="1">
    <source>
        <dbReference type="ARBA" id="ARBA00004651"/>
    </source>
</evidence>
<accession>A0A7X4YQ22</accession>
<feature type="transmembrane region" description="Helical" evidence="7">
    <location>
        <begin position="35"/>
        <end position="54"/>
    </location>
</feature>
<name>A0A7X4YQ22_9BACL</name>
<feature type="transmembrane region" description="Helical" evidence="7">
    <location>
        <begin position="212"/>
        <end position="232"/>
    </location>
</feature>
<feature type="transmembrane region" description="Helical" evidence="7">
    <location>
        <begin position="122"/>
        <end position="140"/>
    </location>
</feature>
<evidence type="ECO:0000256" key="3">
    <source>
        <dbReference type="ARBA" id="ARBA00022475"/>
    </source>
</evidence>
<proteinExistence type="inferred from homology"/>
<keyword evidence="4 7" id="KW-0812">Transmembrane</keyword>
<evidence type="ECO:0000313" key="9">
    <source>
        <dbReference type="EMBL" id="NBC70390.1"/>
    </source>
</evidence>
<feature type="transmembrane region" description="Helical" evidence="7">
    <location>
        <begin position="152"/>
        <end position="168"/>
    </location>
</feature>
<comment type="subcellular location">
    <subcellularLocation>
        <location evidence="1">Cell membrane</location>
        <topology evidence="1">Multi-pass membrane protein</topology>
    </subcellularLocation>
</comment>
<feature type="transmembrane region" description="Helical" evidence="7">
    <location>
        <begin position="93"/>
        <end position="115"/>
    </location>
</feature>
<evidence type="ECO:0000259" key="8">
    <source>
        <dbReference type="Pfam" id="PF00892"/>
    </source>
</evidence>
<evidence type="ECO:0000256" key="6">
    <source>
        <dbReference type="ARBA" id="ARBA00023136"/>
    </source>
</evidence>
<feature type="domain" description="EamA" evidence="8">
    <location>
        <begin position="149"/>
        <end position="285"/>
    </location>
</feature>
<evidence type="ECO:0000256" key="4">
    <source>
        <dbReference type="ARBA" id="ARBA00022692"/>
    </source>
</evidence>
<feature type="domain" description="EamA" evidence="8">
    <location>
        <begin position="7"/>
        <end position="138"/>
    </location>
</feature>
<protein>
    <submittedName>
        <fullName evidence="9">EamA family transporter</fullName>
    </submittedName>
</protein>
<evidence type="ECO:0000256" key="5">
    <source>
        <dbReference type="ARBA" id="ARBA00022989"/>
    </source>
</evidence>
<feature type="transmembrane region" description="Helical" evidence="7">
    <location>
        <begin position="66"/>
        <end position="87"/>
    </location>
</feature>
<feature type="transmembrane region" description="Helical" evidence="7">
    <location>
        <begin position="269"/>
        <end position="287"/>
    </location>
</feature>
<dbReference type="AlphaFoldDB" id="A0A7X4YQ22"/>
<dbReference type="Proteomes" id="UP000558113">
    <property type="component" value="Unassembled WGS sequence"/>
</dbReference>
<keyword evidence="6 7" id="KW-0472">Membrane</keyword>
<evidence type="ECO:0000313" key="10">
    <source>
        <dbReference type="Proteomes" id="UP000558113"/>
    </source>
</evidence>
<reference evidence="9 10" key="1">
    <citation type="submission" date="2020-01" db="EMBL/GenBank/DDBJ databases">
        <title>Paenibacillus soybeanensis sp. nov. isolated from the nodules of soybean (Glycine max(L.) Merr).</title>
        <authorList>
            <person name="Wang H."/>
        </authorList>
    </citation>
    <scope>NUCLEOTIDE SEQUENCE [LARGE SCALE GENOMIC DNA]</scope>
    <source>
        <strain evidence="9 10">DSM 23054</strain>
    </source>
</reference>
<sequence length="304" mass="32294">MSDRSVVFQLLGVTLLWGGNYVASAYLLTAFSPILLAFARLTVTCLLLIGVSLRGGGIAKPNRQEWVLLILIGVTSSLLYQIFYFVGLARTSAGNAALIIALSPVATAFLARAILKERLTAFKLTGALVALAGVAIIVLNGGRVTDASSGDLFILLAMTMLASSVLLIRKATMTMKSRDVTLYSTIIGTLLMIPAAGAERLQGHMYYSGQPYPWALLIVMALFAQGMAGLWWNHGISKVGASASAMYMNIPPFVAILVAYAVLGEPIRLAQIAGGALIVAGVTVSNAKAKKTSNRGDYVPWRRI</sequence>
<dbReference type="InterPro" id="IPR000620">
    <property type="entry name" value="EamA_dom"/>
</dbReference>
<evidence type="ECO:0000256" key="2">
    <source>
        <dbReference type="ARBA" id="ARBA00007362"/>
    </source>
</evidence>
<organism evidence="9 10">
    <name type="scientific">Paenibacillus sacheonensis</name>
    <dbReference type="NCBI Taxonomy" id="742054"/>
    <lineage>
        <taxon>Bacteria</taxon>
        <taxon>Bacillati</taxon>
        <taxon>Bacillota</taxon>
        <taxon>Bacilli</taxon>
        <taxon>Bacillales</taxon>
        <taxon>Paenibacillaceae</taxon>
        <taxon>Paenibacillus</taxon>
    </lineage>
</organism>
<dbReference type="InterPro" id="IPR050638">
    <property type="entry name" value="AA-Vitamin_Transporters"/>
</dbReference>
<dbReference type="PANTHER" id="PTHR32322:SF18">
    <property type="entry name" value="S-ADENOSYLMETHIONINE_S-ADENOSYLHOMOCYSTEINE TRANSPORTER"/>
    <property type="match status" value="1"/>
</dbReference>
<dbReference type="OrthoDB" id="9805239at2"/>
<dbReference type="InterPro" id="IPR037185">
    <property type="entry name" value="EmrE-like"/>
</dbReference>
<dbReference type="SUPFAM" id="SSF103481">
    <property type="entry name" value="Multidrug resistance efflux transporter EmrE"/>
    <property type="match status" value="2"/>
</dbReference>
<dbReference type="Pfam" id="PF00892">
    <property type="entry name" value="EamA"/>
    <property type="match status" value="2"/>
</dbReference>